<comment type="caution">
    <text evidence="1">The sequence shown here is derived from an EMBL/GenBank/DDBJ whole genome shotgun (WGS) entry which is preliminary data.</text>
</comment>
<dbReference type="EMBL" id="CAXITT010000514">
    <property type="protein sequence ID" value="CAL1542908.1"/>
    <property type="molecule type" value="Genomic_DNA"/>
</dbReference>
<dbReference type="Proteomes" id="UP001497497">
    <property type="component" value="Unassembled WGS sequence"/>
</dbReference>
<organism evidence="1 2">
    <name type="scientific">Lymnaea stagnalis</name>
    <name type="common">Great pond snail</name>
    <name type="synonym">Helix stagnalis</name>
    <dbReference type="NCBI Taxonomy" id="6523"/>
    <lineage>
        <taxon>Eukaryota</taxon>
        <taxon>Metazoa</taxon>
        <taxon>Spiralia</taxon>
        <taxon>Lophotrochozoa</taxon>
        <taxon>Mollusca</taxon>
        <taxon>Gastropoda</taxon>
        <taxon>Heterobranchia</taxon>
        <taxon>Euthyneura</taxon>
        <taxon>Panpulmonata</taxon>
        <taxon>Hygrophila</taxon>
        <taxon>Lymnaeoidea</taxon>
        <taxon>Lymnaeidae</taxon>
        <taxon>Lymnaea</taxon>
    </lineage>
</organism>
<name>A0AAV2I880_LYMST</name>
<proteinExistence type="predicted"/>
<sequence>MGQKGWELACLLETPEVNFSGLATIIMKVLLFFQRKILEKKNNTES</sequence>
<evidence type="ECO:0000313" key="2">
    <source>
        <dbReference type="Proteomes" id="UP001497497"/>
    </source>
</evidence>
<protein>
    <submittedName>
        <fullName evidence="1">Uncharacterized protein</fullName>
    </submittedName>
</protein>
<gene>
    <name evidence="1" type="ORF">GSLYS_00016442001</name>
</gene>
<dbReference type="AlphaFoldDB" id="A0AAV2I880"/>
<accession>A0AAV2I880</accession>
<keyword evidence="2" id="KW-1185">Reference proteome</keyword>
<reference evidence="1 2" key="1">
    <citation type="submission" date="2024-04" db="EMBL/GenBank/DDBJ databases">
        <authorList>
            <consortium name="Genoscope - CEA"/>
            <person name="William W."/>
        </authorList>
    </citation>
    <scope>NUCLEOTIDE SEQUENCE [LARGE SCALE GENOMIC DNA]</scope>
</reference>
<evidence type="ECO:0000313" key="1">
    <source>
        <dbReference type="EMBL" id="CAL1542908.1"/>
    </source>
</evidence>